<evidence type="ECO:0000313" key="4">
    <source>
        <dbReference type="Proteomes" id="UP000277871"/>
    </source>
</evidence>
<gene>
    <name evidence="3" type="ORF">EAE32_01515</name>
</gene>
<keyword evidence="4" id="KW-1185">Reference proteome</keyword>
<accession>A0A3L9LA22</accession>
<evidence type="ECO:0000256" key="1">
    <source>
        <dbReference type="SAM" id="MobiDB-lite"/>
    </source>
</evidence>
<keyword evidence="2" id="KW-0812">Transmembrane</keyword>
<evidence type="ECO:0000313" key="3">
    <source>
        <dbReference type="EMBL" id="RLY93947.1"/>
    </source>
</evidence>
<name>A0A3L9LA22_9MICC</name>
<feature type="region of interest" description="Disordered" evidence="1">
    <location>
        <begin position="24"/>
        <end position="57"/>
    </location>
</feature>
<comment type="caution">
    <text evidence="3">The sequence shown here is derived from an EMBL/GenBank/DDBJ whole genome shotgun (WGS) entry which is preliminary data.</text>
</comment>
<proteinExistence type="predicted"/>
<feature type="transmembrane region" description="Helical" evidence="2">
    <location>
        <begin position="71"/>
        <end position="93"/>
    </location>
</feature>
<keyword evidence="2" id="KW-1133">Transmembrane helix</keyword>
<sequence length="235" mass="24688">MDSLATWPSPLSLDDRGFDAAAMRQLGRASSSSERSTRAEAAEGVQVETAEESAAQGAVPSKASLGEKLTASLLLVIPLVSATVVVLSALRWADSHNGWWLGVVAAVLVLAAVSWVAVLRRSFARAQGHLAARLPGVVGHGVGIIRELDVESPFDENGVSDTVTAHLTLRVNPTQGPAFTGSVDAVYRAADAEKLEVGAHGPVRYLRSDPEASVTIDTRLDAGKVQQIYRAAAMN</sequence>
<dbReference type="AlphaFoldDB" id="A0A3L9LA22"/>
<dbReference type="Proteomes" id="UP000277871">
    <property type="component" value="Unassembled WGS sequence"/>
</dbReference>
<keyword evidence="2" id="KW-0472">Membrane</keyword>
<organism evidence="3 4">
    <name type="scientific">Kocuria tytonicola</name>
    <dbReference type="NCBI Taxonomy" id="2055946"/>
    <lineage>
        <taxon>Bacteria</taxon>
        <taxon>Bacillati</taxon>
        <taxon>Actinomycetota</taxon>
        <taxon>Actinomycetes</taxon>
        <taxon>Micrococcales</taxon>
        <taxon>Micrococcaceae</taxon>
        <taxon>Kocuria</taxon>
    </lineage>
</organism>
<dbReference type="RefSeq" id="WP_121863952.1">
    <property type="nucleotide sequence ID" value="NZ_RDEX01000001.1"/>
</dbReference>
<evidence type="ECO:0000256" key="2">
    <source>
        <dbReference type="SAM" id="Phobius"/>
    </source>
</evidence>
<feature type="transmembrane region" description="Helical" evidence="2">
    <location>
        <begin position="99"/>
        <end position="119"/>
    </location>
</feature>
<dbReference type="EMBL" id="RDEX01000001">
    <property type="protein sequence ID" value="RLY93947.1"/>
    <property type="molecule type" value="Genomic_DNA"/>
</dbReference>
<reference evidence="3 4" key="1">
    <citation type="submission" date="2018-10" db="EMBL/GenBank/DDBJ databases">
        <title>Kocuria tytonicola, new bacteria from the preen glands of American barn owls (Tyto furcata).</title>
        <authorList>
            <person name="Braun M.S."/>
            <person name="Wang E."/>
            <person name="Zimmermann S."/>
            <person name="Boutin S."/>
            <person name="Wagner H."/>
            <person name="Wink M."/>
        </authorList>
    </citation>
    <scope>NUCLEOTIDE SEQUENCE [LARGE SCALE GENOMIC DNA]</scope>
    <source>
        <strain evidence="3 4">473</strain>
    </source>
</reference>
<protein>
    <submittedName>
        <fullName evidence="3">Uncharacterized protein</fullName>
    </submittedName>
</protein>